<protein>
    <recommendedName>
        <fullName evidence="3">Peptide methionine sulfoxide reductase</fullName>
    </recommendedName>
</protein>
<gene>
    <name evidence="1" type="ORF">EI983_02355</name>
</gene>
<sequence>MTTAFLAAFDALPLGSFTGSCAGRRYVVTRSDFSGGAAQKLVAEELGGADYISLNLYRLASGARLKPCEMPEAKVVDFVLNLRAD</sequence>
<keyword evidence="2" id="KW-1185">Reference proteome</keyword>
<reference evidence="2" key="1">
    <citation type="submission" date="2018-12" db="EMBL/GenBank/DDBJ databases">
        <title>Complete genome sequence of Roseovarius sp. MME-070.</title>
        <authorList>
            <person name="Nam Y.-D."/>
            <person name="Kang J."/>
            <person name="Chung W.-H."/>
            <person name="Park Y.S."/>
        </authorList>
    </citation>
    <scope>NUCLEOTIDE SEQUENCE [LARGE SCALE GENOMIC DNA]</scope>
    <source>
        <strain evidence="2">MME-070</strain>
    </source>
</reference>
<accession>A0A6I6ILL0</accession>
<proteinExistence type="predicted"/>
<evidence type="ECO:0000313" key="2">
    <source>
        <dbReference type="Proteomes" id="UP000428330"/>
    </source>
</evidence>
<evidence type="ECO:0008006" key="3">
    <source>
        <dbReference type="Google" id="ProtNLM"/>
    </source>
</evidence>
<dbReference type="RefSeq" id="WP_157705687.1">
    <property type="nucleotide sequence ID" value="NZ_CP034348.1"/>
</dbReference>
<dbReference type="Proteomes" id="UP000428330">
    <property type="component" value="Chromosome"/>
</dbReference>
<name>A0A6I6ILL0_9RHOB</name>
<dbReference type="EMBL" id="CP034348">
    <property type="protein sequence ID" value="QGX97182.1"/>
    <property type="molecule type" value="Genomic_DNA"/>
</dbReference>
<dbReference type="OrthoDB" id="1189996at2"/>
<dbReference type="KEGG" id="rom:EI983_02355"/>
<organism evidence="1 2">
    <name type="scientific">Roseovarius faecimaris</name>
    <dbReference type="NCBI Taxonomy" id="2494550"/>
    <lineage>
        <taxon>Bacteria</taxon>
        <taxon>Pseudomonadati</taxon>
        <taxon>Pseudomonadota</taxon>
        <taxon>Alphaproteobacteria</taxon>
        <taxon>Rhodobacterales</taxon>
        <taxon>Roseobacteraceae</taxon>
        <taxon>Roseovarius</taxon>
    </lineage>
</organism>
<dbReference type="AlphaFoldDB" id="A0A6I6ILL0"/>
<evidence type="ECO:0000313" key="1">
    <source>
        <dbReference type="EMBL" id="QGX97182.1"/>
    </source>
</evidence>